<dbReference type="Proteomes" id="UP000629468">
    <property type="component" value="Unassembled WGS sequence"/>
</dbReference>
<comment type="subunit">
    <text evidence="7">Component of a fungal signal recognition particle (SRP) complex that consists of a 7SL RNA molecule (scR1) and at least six protein subunits: SRP72, SRP68, SRP54, SEC65, SRP21 and SRP14.</text>
</comment>
<dbReference type="EMBL" id="JABXXO010000001">
    <property type="protein sequence ID" value="KAF7784955.1"/>
    <property type="molecule type" value="Genomic_DNA"/>
</dbReference>
<comment type="subcellular location">
    <subcellularLocation>
        <location evidence="1 7">Cytoplasm</location>
    </subcellularLocation>
</comment>
<gene>
    <name evidence="9" type="ORF">Agabi119p4_1120</name>
</gene>
<dbReference type="PANTHER" id="PTHR12013">
    <property type="entry name" value="SIGNAL RECOGNITION PARTICLE 14 KD PROTEIN"/>
    <property type="match status" value="1"/>
</dbReference>
<dbReference type="GO" id="GO:0030942">
    <property type="term" value="F:endoplasmic reticulum signal peptide binding"/>
    <property type="evidence" value="ECO:0007669"/>
    <property type="project" value="UniProtKB-UniRule"/>
</dbReference>
<reference evidence="9 10" key="1">
    <citation type="journal article" name="Sci. Rep.">
        <title>Telomere-to-telomere assembled and centromere annotated genomes of the two main subspecies of the button mushroom Agaricus bisporus reveal especially polymorphic chromosome ends.</title>
        <authorList>
            <person name="Sonnenberg A.S.M."/>
            <person name="Sedaghat-Telgerd N."/>
            <person name="Lavrijssen B."/>
            <person name="Ohm R.A."/>
            <person name="Hendrickx P.M."/>
            <person name="Scholtmeijer K."/>
            <person name="Baars J.J.P."/>
            <person name="van Peer A."/>
        </authorList>
    </citation>
    <scope>NUCLEOTIDE SEQUENCE [LARGE SCALE GENOMIC DNA]</scope>
    <source>
        <strain evidence="9 10">H119_p4</strain>
    </source>
</reference>
<comment type="similarity">
    <text evidence="2 7">Belongs to the SRP14 family.</text>
</comment>
<evidence type="ECO:0000256" key="4">
    <source>
        <dbReference type="ARBA" id="ARBA00022884"/>
    </source>
</evidence>
<dbReference type="GO" id="GO:0008312">
    <property type="term" value="F:7S RNA binding"/>
    <property type="evidence" value="ECO:0007669"/>
    <property type="project" value="UniProtKB-UniRule"/>
</dbReference>
<evidence type="ECO:0000256" key="7">
    <source>
        <dbReference type="RuleBase" id="RU368100"/>
    </source>
</evidence>
<dbReference type="SUPFAM" id="SSF54762">
    <property type="entry name" value="Signal recognition particle alu RNA binding heterodimer, SRP9/14"/>
    <property type="match status" value="1"/>
</dbReference>
<evidence type="ECO:0000256" key="6">
    <source>
        <dbReference type="ARBA" id="ARBA00023274"/>
    </source>
</evidence>
<name>A0A8H7FC87_AGABI</name>
<feature type="compositionally biased region" description="Basic and acidic residues" evidence="8">
    <location>
        <begin position="171"/>
        <end position="191"/>
    </location>
</feature>
<dbReference type="InterPro" id="IPR009018">
    <property type="entry name" value="Signal_recog_particle_SRP9/14"/>
</dbReference>
<evidence type="ECO:0000313" key="9">
    <source>
        <dbReference type="EMBL" id="KAF7784955.1"/>
    </source>
</evidence>
<feature type="region of interest" description="Disordered" evidence="8">
    <location>
        <begin position="118"/>
        <end position="191"/>
    </location>
</feature>
<keyword evidence="4 7" id="KW-0694">RNA-binding</keyword>
<organism evidence="9 10">
    <name type="scientific">Agaricus bisporus var. burnettii</name>
    <dbReference type="NCBI Taxonomy" id="192524"/>
    <lineage>
        <taxon>Eukaryota</taxon>
        <taxon>Fungi</taxon>
        <taxon>Dikarya</taxon>
        <taxon>Basidiomycota</taxon>
        <taxon>Agaricomycotina</taxon>
        <taxon>Agaricomycetes</taxon>
        <taxon>Agaricomycetidae</taxon>
        <taxon>Agaricales</taxon>
        <taxon>Agaricineae</taxon>
        <taxon>Agaricaceae</taxon>
        <taxon>Agaricus</taxon>
    </lineage>
</organism>
<evidence type="ECO:0000256" key="5">
    <source>
        <dbReference type="ARBA" id="ARBA00023135"/>
    </source>
</evidence>
<evidence type="ECO:0000256" key="8">
    <source>
        <dbReference type="SAM" id="MobiDB-lite"/>
    </source>
</evidence>
<evidence type="ECO:0000256" key="2">
    <source>
        <dbReference type="ARBA" id="ARBA00010349"/>
    </source>
</evidence>
<dbReference type="Pfam" id="PF02290">
    <property type="entry name" value="SRP14"/>
    <property type="match status" value="1"/>
</dbReference>
<protein>
    <recommendedName>
        <fullName evidence="7">Signal recognition particle subunit SRP14</fullName>
    </recommendedName>
    <alternativeName>
        <fullName evidence="7">Signal recognition particle 14 kDa protein</fullName>
    </alternativeName>
</protein>
<feature type="compositionally biased region" description="Basic residues" evidence="8">
    <location>
        <begin position="119"/>
        <end position="128"/>
    </location>
</feature>
<dbReference type="Gene3D" id="3.30.720.10">
    <property type="entry name" value="Signal recognition particle alu RNA binding heterodimer, srp9/1"/>
    <property type="match status" value="1"/>
</dbReference>
<dbReference type="GO" id="GO:0005786">
    <property type="term" value="C:signal recognition particle, endoplasmic reticulum targeting"/>
    <property type="evidence" value="ECO:0007669"/>
    <property type="project" value="UniProtKB-UniRule"/>
</dbReference>
<accession>A0A8H7FC87</accession>
<dbReference type="GO" id="GO:0006614">
    <property type="term" value="P:SRP-dependent cotranslational protein targeting to membrane"/>
    <property type="evidence" value="ECO:0007669"/>
    <property type="project" value="UniProtKB-UniRule"/>
</dbReference>
<sequence>MDRWYYRHVTNGHNDAISKVEQAMQLVNNDDFLTQLTTLLQSPKSTGSIWLTHKRLTHDGEDAAMKHEDSGSDDREYQCLIRATNGKEINFSTQVDPNQLHKFYSVYGSILKTSMSTTLRKRDKKKEKTRAEQTAKRKKRMTELVVVNGPKRGANRRKRQRQVKAAIKQQESQKKFKEREGVKGGRMDILA</sequence>
<feature type="compositionally biased region" description="Basic residues" evidence="8">
    <location>
        <begin position="153"/>
        <end position="162"/>
    </location>
</feature>
<evidence type="ECO:0000256" key="1">
    <source>
        <dbReference type="ARBA" id="ARBA00004496"/>
    </source>
</evidence>
<comment type="caution">
    <text evidence="9">The sequence shown here is derived from an EMBL/GenBank/DDBJ whole genome shotgun (WGS) entry which is preliminary data.</text>
</comment>
<keyword evidence="5 7" id="KW-0733">Signal recognition particle</keyword>
<evidence type="ECO:0000313" key="10">
    <source>
        <dbReference type="Proteomes" id="UP000629468"/>
    </source>
</evidence>
<keyword evidence="3 7" id="KW-0963">Cytoplasm</keyword>
<comment type="function">
    <text evidence="7">Component of the signal recognition particle (SRP) complex, a ribonucleoprotein complex that mediates the cotranslational targeting of secretory and membrane proteins to the endoplasmic reticulum (ER).</text>
</comment>
<dbReference type="InterPro" id="IPR003210">
    <property type="entry name" value="Signal_recog_particle_SRP14"/>
</dbReference>
<evidence type="ECO:0000256" key="3">
    <source>
        <dbReference type="ARBA" id="ARBA00022490"/>
    </source>
</evidence>
<keyword evidence="6 7" id="KW-0687">Ribonucleoprotein</keyword>
<dbReference type="AlphaFoldDB" id="A0A8H7FC87"/>
<proteinExistence type="inferred from homology"/>